<dbReference type="AlphaFoldDB" id="S8DHJ8"/>
<dbReference type="InParanoid" id="S8DHJ8"/>
<dbReference type="EMBL" id="KE504306">
    <property type="protein sequence ID" value="EPS93021.1"/>
    <property type="molecule type" value="Genomic_DNA"/>
</dbReference>
<evidence type="ECO:0000313" key="1">
    <source>
        <dbReference type="EMBL" id="EPS93021.1"/>
    </source>
</evidence>
<keyword evidence="2" id="KW-1185">Reference proteome</keyword>
<organism evidence="1 2">
    <name type="scientific">Fomitopsis schrenkii</name>
    <name type="common">Brown rot fungus</name>
    <dbReference type="NCBI Taxonomy" id="2126942"/>
    <lineage>
        <taxon>Eukaryota</taxon>
        <taxon>Fungi</taxon>
        <taxon>Dikarya</taxon>
        <taxon>Basidiomycota</taxon>
        <taxon>Agaricomycotina</taxon>
        <taxon>Agaricomycetes</taxon>
        <taxon>Polyporales</taxon>
        <taxon>Fomitopsis</taxon>
    </lineage>
</organism>
<name>S8DHJ8_FOMSC</name>
<proteinExistence type="predicted"/>
<feature type="non-terminal residue" evidence="1">
    <location>
        <position position="1"/>
    </location>
</feature>
<reference evidence="1 2" key="1">
    <citation type="journal article" date="2012" name="Science">
        <title>The Paleozoic origin of enzymatic lignin decomposition reconstructed from 31 fungal genomes.</title>
        <authorList>
            <person name="Floudas D."/>
            <person name="Binder M."/>
            <person name="Riley R."/>
            <person name="Barry K."/>
            <person name="Blanchette R.A."/>
            <person name="Henrissat B."/>
            <person name="Martinez A.T."/>
            <person name="Otillar R."/>
            <person name="Spatafora J.W."/>
            <person name="Yadav J.S."/>
            <person name="Aerts A."/>
            <person name="Benoit I."/>
            <person name="Boyd A."/>
            <person name="Carlson A."/>
            <person name="Copeland A."/>
            <person name="Coutinho P.M."/>
            <person name="de Vries R.P."/>
            <person name="Ferreira P."/>
            <person name="Findley K."/>
            <person name="Foster B."/>
            <person name="Gaskell J."/>
            <person name="Glotzer D."/>
            <person name="Gorecki P."/>
            <person name="Heitman J."/>
            <person name="Hesse C."/>
            <person name="Hori C."/>
            <person name="Igarashi K."/>
            <person name="Jurgens J.A."/>
            <person name="Kallen N."/>
            <person name="Kersten P."/>
            <person name="Kohler A."/>
            <person name="Kuees U."/>
            <person name="Kumar T.K.A."/>
            <person name="Kuo A."/>
            <person name="LaButti K."/>
            <person name="Larrondo L.F."/>
            <person name="Lindquist E."/>
            <person name="Ling A."/>
            <person name="Lombard V."/>
            <person name="Lucas S."/>
            <person name="Lundell T."/>
            <person name="Martin R."/>
            <person name="McLaughlin D.J."/>
            <person name="Morgenstern I."/>
            <person name="Morin E."/>
            <person name="Murat C."/>
            <person name="Nagy L.G."/>
            <person name="Nolan M."/>
            <person name="Ohm R.A."/>
            <person name="Patyshakuliyeva A."/>
            <person name="Rokas A."/>
            <person name="Ruiz-Duenas F.J."/>
            <person name="Sabat G."/>
            <person name="Salamov A."/>
            <person name="Samejima M."/>
            <person name="Schmutz J."/>
            <person name="Slot J.C."/>
            <person name="St John F."/>
            <person name="Stenlid J."/>
            <person name="Sun H."/>
            <person name="Sun S."/>
            <person name="Syed K."/>
            <person name="Tsang A."/>
            <person name="Wiebenga A."/>
            <person name="Young D."/>
            <person name="Pisabarro A."/>
            <person name="Eastwood D.C."/>
            <person name="Martin F."/>
            <person name="Cullen D."/>
            <person name="Grigoriev I.V."/>
            <person name="Hibbett D.S."/>
        </authorList>
    </citation>
    <scope>NUCLEOTIDE SEQUENCE</scope>
    <source>
        <strain evidence="2">FP-58527</strain>
    </source>
</reference>
<dbReference type="OrthoDB" id="3064354at2759"/>
<gene>
    <name evidence="1" type="ORF">FOMPIDRAFT_1136952</name>
</gene>
<protein>
    <submittedName>
        <fullName evidence="1">Uncharacterized protein</fullName>
    </submittedName>
</protein>
<sequence>VSIQVFGPLSMHWKNVVTCKFSLDDMITTMNFHAHQNAIKQTTIISAFWKTSIWPLDPSVIHDSKFMPALNTTTQAVPVGIILMRSKMKCLSVEPNVVGCSHTSRDLFVLSKGEISSRLYWHFNGVAEFKLPDDTTCINSAKQIQWLSAQAME</sequence>
<dbReference type="Proteomes" id="UP000015241">
    <property type="component" value="Unassembled WGS sequence"/>
</dbReference>
<accession>S8DHJ8</accession>
<dbReference type="HOGENOM" id="CLU_1717582_0_0_1"/>
<evidence type="ECO:0000313" key="2">
    <source>
        <dbReference type="Proteomes" id="UP000015241"/>
    </source>
</evidence>